<dbReference type="EMBL" id="CAXAJV020001286">
    <property type="protein sequence ID" value="CAL7935825.1"/>
    <property type="molecule type" value="Genomic_DNA"/>
</dbReference>
<comment type="caution">
    <text evidence="3">The sequence shown here is derived from an EMBL/GenBank/DDBJ whole genome shotgun (WGS) entry which is preliminary data.</text>
</comment>
<organism evidence="3 4">
    <name type="scientific">Xylocopa violacea</name>
    <name type="common">Violet carpenter bee</name>
    <name type="synonym">Apis violacea</name>
    <dbReference type="NCBI Taxonomy" id="135666"/>
    <lineage>
        <taxon>Eukaryota</taxon>
        <taxon>Metazoa</taxon>
        <taxon>Ecdysozoa</taxon>
        <taxon>Arthropoda</taxon>
        <taxon>Hexapoda</taxon>
        <taxon>Insecta</taxon>
        <taxon>Pterygota</taxon>
        <taxon>Neoptera</taxon>
        <taxon>Endopterygota</taxon>
        <taxon>Hymenoptera</taxon>
        <taxon>Apocrita</taxon>
        <taxon>Aculeata</taxon>
        <taxon>Apoidea</taxon>
        <taxon>Anthophila</taxon>
        <taxon>Apidae</taxon>
        <taxon>Xylocopa</taxon>
        <taxon>Xylocopa</taxon>
    </lineage>
</organism>
<evidence type="ECO:0000313" key="3">
    <source>
        <dbReference type="EMBL" id="CAL7935825.1"/>
    </source>
</evidence>
<feature type="signal peptide" evidence="2">
    <location>
        <begin position="1"/>
        <end position="26"/>
    </location>
</feature>
<protein>
    <submittedName>
        <fullName evidence="3">Uncharacterized protein</fullName>
    </submittedName>
</protein>
<dbReference type="Proteomes" id="UP001642520">
    <property type="component" value="Unassembled WGS sequence"/>
</dbReference>
<feature type="region of interest" description="Disordered" evidence="1">
    <location>
        <begin position="136"/>
        <end position="159"/>
    </location>
</feature>
<accession>A0ABP1N4C0</accession>
<name>A0ABP1N4C0_XYLVO</name>
<keyword evidence="4" id="KW-1185">Reference proteome</keyword>
<sequence>MQYKMIFLLECIFCLILILCGETSMGKPLTPEDVEDLLPPTPHDKNETMAAVVQDPVIQDAVHLAAKNTSLNGLVVKKHVFIMPAVNPTTVLSKREHLLVVPTENLEDVRKNITATKQAEAQENSSKEAQAFFEKDKSTYASEENESPSEGNKDAFFPESNVVQPTALSNEKRKGPNEILQDTLSHRIALPEDPSTKKVPVPIVAVIDPSKTEKGEVKSPIVAILPNQFNGGALNNQVQFLKDNSEKIQKKAQNYIDQNSLMVDPDYWRSSTPSEIANTLSPTQESAPISLYQDQQVPSLGTEEMFLTPVMIPQWQMFAATLQDDQGDVSRETGDMDVAEDIIFRPLFKYRHQTQQRSKYYDESNRRYTSYRDRGSYYPRRNYFYRPRYNEY</sequence>
<evidence type="ECO:0000313" key="4">
    <source>
        <dbReference type="Proteomes" id="UP001642520"/>
    </source>
</evidence>
<proteinExistence type="predicted"/>
<evidence type="ECO:0000256" key="2">
    <source>
        <dbReference type="SAM" id="SignalP"/>
    </source>
</evidence>
<keyword evidence="2" id="KW-0732">Signal</keyword>
<reference evidence="3 4" key="1">
    <citation type="submission" date="2024-08" db="EMBL/GenBank/DDBJ databases">
        <authorList>
            <person name="Will J Nash"/>
            <person name="Angela Man"/>
            <person name="Seanna McTaggart"/>
            <person name="Kendall Baker"/>
            <person name="Tom Barker"/>
            <person name="Leah Catchpole"/>
            <person name="Alex Durrant"/>
            <person name="Karim Gharbi"/>
            <person name="Naomi Irish"/>
            <person name="Gemy Kaithakottil"/>
            <person name="Debby Ku"/>
            <person name="Aaliyah Providence"/>
            <person name="Felix Shaw"/>
            <person name="David Swarbreck"/>
            <person name="Chris Watkins"/>
            <person name="Ann M. McCartney"/>
            <person name="Giulio Formenti"/>
            <person name="Alice Mouton"/>
            <person name="Noel Vella"/>
            <person name="Bjorn M von Reumont"/>
            <person name="Adriana Vella"/>
            <person name="Wilfried Haerty"/>
        </authorList>
    </citation>
    <scope>NUCLEOTIDE SEQUENCE [LARGE SCALE GENOMIC DNA]</scope>
</reference>
<feature type="chain" id="PRO_5046729159" evidence="2">
    <location>
        <begin position="27"/>
        <end position="392"/>
    </location>
</feature>
<evidence type="ECO:0000256" key="1">
    <source>
        <dbReference type="SAM" id="MobiDB-lite"/>
    </source>
</evidence>
<gene>
    <name evidence="3" type="ORF">XYLVIOL_LOCUS1836</name>
</gene>